<reference evidence="5 6" key="1">
    <citation type="submission" date="2018-10" db="EMBL/GenBank/DDBJ databases">
        <title>Cohnella sp. M2MS4P-1, whole genome shotgun sequence.</title>
        <authorList>
            <person name="Tuo L."/>
        </authorList>
    </citation>
    <scope>NUCLEOTIDE SEQUENCE [LARGE SCALE GENOMIC DNA]</scope>
    <source>
        <strain evidence="5 6">M2MS4P-1</strain>
    </source>
</reference>
<dbReference type="InterPro" id="IPR018060">
    <property type="entry name" value="HTH_AraC"/>
</dbReference>
<dbReference type="PANTHER" id="PTHR43280">
    <property type="entry name" value="ARAC-FAMILY TRANSCRIPTIONAL REGULATOR"/>
    <property type="match status" value="1"/>
</dbReference>
<keyword evidence="3" id="KW-0804">Transcription</keyword>
<evidence type="ECO:0000259" key="4">
    <source>
        <dbReference type="PROSITE" id="PS01124"/>
    </source>
</evidence>
<dbReference type="SUPFAM" id="SSF46689">
    <property type="entry name" value="Homeodomain-like"/>
    <property type="match status" value="2"/>
</dbReference>
<dbReference type="SUPFAM" id="SSF51215">
    <property type="entry name" value="Regulatory protein AraC"/>
    <property type="match status" value="1"/>
</dbReference>
<dbReference type="EMBL" id="RBZM01000002">
    <property type="protein sequence ID" value="RKP57145.1"/>
    <property type="molecule type" value="Genomic_DNA"/>
</dbReference>
<dbReference type="CDD" id="cd02208">
    <property type="entry name" value="cupin_RmlC-like"/>
    <property type="match status" value="1"/>
</dbReference>
<keyword evidence="2" id="KW-0238">DNA-binding</keyword>
<name>A0A494Y6J3_9BACL</name>
<dbReference type="InterPro" id="IPR020449">
    <property type="entry name" value="Tscrpt_reg_AraC-type_HTH"/>
</dbReference>
<comment type="caution">
    <text evidence="5">The sequence shown here is derived from an EMBL/GenBank/DDBJ whole genome shotgun (WGS) entry which is preliminary data.</text>
</comment>
<dbReference type="PROSITE" id="PS00041">
    <property type="entry name" value="HTH_ARAC_FAMILY_1"/>
    <property type="match status" value="1"/>
</dbReference>
<dbReference type="RefSeq" id="WP_120974760.1">
    <property type="nucleotide sequence ID" value="NZ_RBZM01000002.1"/>
</dbReference>
<accession>A0A494Y6J3</accession>
<dbReference type="PRINTS" id="PR00032">
    <property type="entry name" value="HTHARAC"/>
</dbReference>
<dbReference type="Gene3D" id="1.10.10.60">
    <property type="entry name" value="Homeodomain-like"/>
    <property type="match status" value="2"/>
</dbReference>
<dbReference type="SMART" id="SM00342">
    <property type="entry name" value="HTH_ARAC"/>
    <property type="match status" value="1"/>
</dbReference>
<dbReference type="Pfam" id="PF12833">
    <property type="entry name" value="HTH_18"/>
    <property type="match status" value="1"/>
</dbReference>
<dbReference type="Pfam" id="PF02311">
    <property type="entry name" value="AraC_binding"/>
    <property type="match status" value="1"/>
</dbReference>
<organism evidence="5 6">
    <name type="scientific">Cohnella endophytica</name>
    <dbReference type="NCBI Taxonomy" id="2419778"/>
    <lineage>
        <taxon>Bacteria</taxon>
        <taxon>Bacillati</taxon>
        <taxon>Bacillota</taxon>
        <taxon>Bacilli</taxon>
        <taxon>Bacillales</taxon>
        <taxon>Paenibacillaceae</taxon>
        <taxon>Cohnella</taxon>
    </lineage>
</organism>
<evidence type="ECO:0000256" key="3">
    <source>
        <dbReference type="ARBA" id="ARBA00023163"/>
    </source>
</evidence>
<dbReference type="PANTHER" id="PTHR43280:SF2">
    <property type="entry name" value="HTH-TYPE TRANSCRIPTIONAL REGULATOR EXSA"/>
    <property type="match status" value="1"/>
</dbReference>
<evidence type="ECO:0000313" key="5">
    <source>
        <dbReference type="EMBL" id="RKP57145.1"/>
    </source>
</evidence>
<dbReference type="InterPro" id="IPR014710">
    <property type="entry name" value="RmlC-like_jellyroll"/>
</dbReference>
<keyword evidence="1" id="KW-0805">Transcription regulation</keyword>
<protein>
    <submittedName>
        <fullName evidence="5">AraC family transcriptional regulator</fullName>
    </submittedName>
</protein>
<dbReference type="PROSITE" id="PS01124">
    <property type="entry name" value="HTH_ARAC_FAMILY_2"/>
    <property type="match status" value="1"/>
</dbReference>
<dbReference type="AlphaFoldDB" id="A0A494Y6J3"/>
<dbReference type="GO" id="GO:0043565">
    <property type="term" value="F:sequence-specific DNA binding"/>
    <property type="evidence" value="ECO:0007669"/>
    <property type="project" value="InterPro"/>
</dbReference>
<dbReference type="Gene3D" id="2.60.120.10">
    <property type="entry name" value="Jelly Rolls"/>
    <property type="match status" value="1"/>
</dbReference>
<dbReference type="InterPro" id="IPR018062">
    <property type="entry name" value="HTH_AraC-typ_CS"/>
</dbReference>
<dbReference type="InterPro" id="IPR037923">
    <property type="entry name" value="HTH-like"/>
</dbReference>
<gene>
    <name evidence="5" type="ORF">D7Z26_03955</name>
</gene>
<dbReference type="InterPro" id="IPR009057">
    <property type="entry name" value="Homeodomain-like_sf"/>
</dbReference>
<keyword evidence="6" id="KW-1185">Reference proteome</keyword>
<sequence>MDQRHLRENRRHGTPQFPLAVYEMDCKPNETILDNHWHDEAEFLWVTSGKAVFQIGLTTFALQAGEGIFIPCGEVHGGYSIDENHCSFKAVVFHMSWLAESKDAIATRFFQPLQRREAAIPPKYDSGSQWGISMLLHLNEIYRLVESGDAAKELRTKSELYLLFADLITNGVWTRRDPATPVDTQTTDRLKSVVNYIENYCGQPLNIPQLASLAGMSAGHFGRAFKAFMRKAPMDYVNHYRIRQAAFLLQNSDLSVAEAAMEVGIDNFSYFSKRFKSVYDCTPSQFRKKFRSL</sequence>
<dbReference type="Proteomes" id="UP000282076">
    <property type="component" value="Unassembled WGS sequence"/>
</dbReference>
<dbReference type="GO" id="GO:0003700">
    <property type="term" value="F:DNA-binding transcription factor activity"/>
    <property type="evidence" value="ECO:0007669"/>
    <property type="project" value="InterPro"/>
</dbReference>
<dbReference type="InterPro" id="IPR003313">
    <property type="entry name" value="AraC-bd"/>
</dbReference>
<evidence type="ECO:0000256" key="2">
    <source>
        <dbReference type="ARBA" id="ARBA00023125"/>
    </source>
</evidence>
<dbReference type="OrthoDB" id="9778008at2"/>
<feature type="domain" description="HTH araC/xylS-type" evidence="4">
    <location>
        <begin position="191"/>
        <end position="289"/>
    </location>
</feature>
<evidence type="ECO:0000313" key="6">
    <source>
        <dbReference type="Proteomes" id="UP000282076"/>
    </source>
</evidence>
<proteinExistence type="predicted"/>
<evidence type="ECO:0000256" key="1">
    <source>
        <dbReference type="ARBA" id="ARBA00023015"/>
    </source>
</evidence>